<evidence type="ECO:0000313" key="2">
    <source>
        <dbReference type="EMBL" id="KAD4982903.1"/>
    </source>
</evidence>
<feature type="compositionally biased region" description="Basic and acidic residues" evidence="1">
    <location>
        <begin position="143"/>
        <end position="152"/>
    </location>
</feature>
<feature type="compositionally biased region" description="Basic residues" evidence="1">
    <location>
        <begin position="153"/>
        <end position="167"/>
    </location>
</feature>
<organism evidence="2 3">
    <name type="scientific">Mikania micrantha</name>
    <name type="common">bitter vine</name>
    <dbReference type="NCBI Taxonomy" id="192012"/>
    <lineage>
        <taxon>Eukaryota</taxon>
        <taxon>Viridiplantae</taxon>
        <taxon>Streptophyta</taxon>
        <taxon>Embryophyta</taxon>
        <taxon>Tracheophyta</taxon>
        <taxon>Spermatophyta</taxon>
        <taxon>Magnoliopsida</taxon>
        <taxon>eudicotyledons</taxon>
        <taxon>Gunneridae</taxon>
        <taxon>Pentapetalae</taxon>
        <taxon>asterids</taxon>
        <taxon>campanulids</taxon>
        <taxon>Asterales</taxon>
        <taxon>Asteraceae</taxon>
        <taxon>Asteroideae</taxon>
        <taxon>Heliantheae alliance</taxon>
        <taxon>Eupatorieae</taxon>
        <taxon>Mikania</taxon>
    </lineage>
</organism>
<evidence type="ECO:0000313" key="3">
    <source>
        <dbReference type="Proteomes" id="UP000326396"/>
    </source>
</evidence>
<sequence length="257" mass="28616">MPKTMWNMRMGQESKSCFNNMTVTAFYDAIMFTRVWARETMLDSKGGYMLSKPAVSDPQLVLQLINGLTGSKLDGVGMMLQQTSPLPDFYTARSRLILEETRQAQQSQMDTALHATTTVPAVSHAPVTSSLHLQTYHNSHTNSDFHRGQSRERGRRGRGRSRVRRNNSSRGPAGPQGTHTSHPPPWMQHYAPWWTQQPWPAPPVPYPTIQTPRGPSPSGNNAGILGPPPSQFYANSEASYAPTSIEQAMHTMTLNLD</sequence>
<keyword evidence="3" id="KW-1185">Reference proteome</keyword>
<evidence type="ECO:0000256" key="1">
    <source>
        <dbReference type="SAM" id="MobiDB-lite"/>
    </source>
</evidence>
<name>A0A5N6NRC6_9ASTR</name>
<dbReference type="EMBL" id="SZYD01000010">
    <property type="protein sequence ID" value="KAD4982903.1"/>
    <property type="molecule type" value="Genomic_DNA"/>
</dbReference>
<dbReference type="AlphaFoldDB" id="A0A5N6NRC6"/>
<proteinExistence type="predicted"/>
<dbReference type="OrthoDB" id="1729427at2759"/>
<accession>A0A5N6NRC6</accession>
<protein>
    <submittedName>
        <fullName evidence="2">Uncharacterized protein</fullName>
    </submittedName>
</protein>
<comment type="caution">
    <text evidence="2">The sequence shown here is derived from an EMBL/GenBank/DDBJ whole genome shotgun (WGS) entry which is preliminary data.</text>
</comment>
<gene>
    <name evidence="2" type="ORF">E3N88_19574</name>
</gene>
<dbReference type="PANTHER" id="PTHR47481">
    <property type="match status" value="1"/>
</dbReference>
<dbReference type="Proteomes" id="UP000326396">
    <property type="component" value="Linkage Group LG18"/>
</dbReference>
<feature type="region of interest" description="Disordered" evidence="1">
    <location>
        <begin position="138"/>
        <end position="189"/>
    </location>
</feature>
<dbReference type="PANTHER" id="PTHR47481:SF38">
    <property type="entry name" value="POU DOMAIN, CLASS 4, TRANSCRIPTION FACTOR 1-LIKE"/>
    <property type="match status" value="1"/>
</dbReference>
<reference evidence="2 3" key="1">
    <citation type="submission" date="2019-05" db="EMBL/GenBank/DDBJ databases">
        <title>Mikania micrantha, genome provides insights into the molecular mechanism of rapid growth.</title>
        <authorList>
            <person name="Liu B."/>
        </authorList>
    </citation>
    <scope>NUCLEOTIDE SEQUENCE [LARGE SCALE GENOMIC DNA]</scope>
    <source>
        <strain evidence="2">NLD-2019</strain>
        <tissue evidence="2">Leaf</tissue>
    </source>
</reference>